<keyword evidence="2" id="KW-1185">Reference proteome</keyword>
<evidence type="ECO:0000313" key="2">
    <source>
        <dbReference type="Proteomes" id="UP001457282"/>
    </source>
</evidence>
<dbReference type="AlphaFoldDB" id="A0AAW1WHR1"/>
<comment type="caution">
    <text evidence="1">The sequence shown here is derived from an EMBL/GenBank/DDBJ whole genome shotgun (WGS) entry which is preliminary data.</text>
</comment>
<gene>
    <name evidence="1" type="ORF">M0R45_032460</name>
</gene>
<proteinExistence type="predicted"/>
<sequence length="141" mass="16560">MKRKSHRIEMEMEIGLHWYGLVERVRIPLQPDSNQMVLQNRGFCYVTFANLHSRNHALMEGCLQVFLSTLQESRVLRFTRMKIHKGHIAESPVLKDHLVTIGLERDSNPLHQAIPSLKKMTKCSWRVVCECSFLHYKKAEF</sequence>
<accession>A0AAW1WHR1</accession>
<dbReference type="EMBL" id="JBEDUW010000006">
    <property type="protein sequence ID" value="KAK9924072.1"/>
    <property type="molecule type" value="Genomic_DNA"/>
</dbReference>
<protein>
    <submittedName>
        <fullName evidence="1">Uncharacterized protein</fullName>
    </submittedName>
</protein>
<evidence type="ECO:0000313" key="1">
    <source>
        <dbReference type="EMBL" id="KAK9924072.1"/>
    </source>
</evidence>
<organism evidence="1 2">
    <name type="scientific">Rubus argutus</name>
    <name type="common">Southern blackberry</name>
    <dbReference type="NCBI Taxonomy" id="59490"/>
    <lineage>
        <taxon>Eukaryota</taxon>
        <taxon>Viridiplantae</taxon>
        <taxon>Streptophyta</taxon>
        <taxon>Embryophyta</taxon>
        <taxon>Tracheophyta</taxon>
        <taxon>Spermatophyta</taxon>
        <taxon>Magnoliopsida</taxon>
        <taxon>eudicotyledons</taxon>
        <taxon>Gunneridae</taxon>
        <taxon>Pentapetalae</taxon>
        <taxon>rosids</taxon>
        <taxon>fabids</taxon>
        <taxon>Rosales</taxon>
        <taxon>Rosaceae</taxon>
        <taxon>Rosoideae</taxon>
        <taxon>Rosoideae incertae sedis</taxon>
        <taxon>Rubus</taxon>
    </lineage>
</organism>
<name>A0AAW1WHR1_RUBAR</name>
<reference evidence="1 2" key="1">
    <citation type="journal article" date="2023" name="G3 (Bethesda)">
        <title>A chromosome-length genome assembly and annotation of blackberry (Rubus argutus, cv. 'Hillquist').</title>
        <authorList>
            <person name="Bruna T."/>
            <person name="Aryal R."/>
            <person name="Dudchenko O."/>
            <person name="Sargent D.J."/>
            <person name="Mead D."/>
            <person name="Buti M."/>
            <person name="Cavallini A."/>
            <person name="Hytonen T."/>
            <person name="Andres J."/>
            <person name="Pham M."/>
            <person name="Weisz D."/>
            <person name="Mascagni F."/>
            <person name="Usai G."/>
            <person name="Natali L."/>
            <person name="Bassil N."/>
            <person name="Fernandez G.E."/>
            <person name="Lomsadze A."/>
            <person name="Armour M."/>
            <person name="Olukolu B."/>
            <person name="Poorten T."/>
            <person name="Britton C."/>
            <person name="Davik J."/>
            <person name="Ashrafi H."/>
            <person name="Aiden E.L."/>
            <person name="Borodovsky M."/>
            <person name="Worthington M."/>
        </authorList>
    </citation>
    <scope>NUCLEOTIDE SEQUENCE [LARGE SCALE GENOMIC DNA]</scope>
    <source>
        <strain evidence="1">PI 553951</strain>
    </source>
</reference>
<dbReference type="Proteomes" id="UP001457282">
    <property type="component" value="Unassembled WGS sequence"/>
</dbReference>